<evidence type="ECO:0000313" key="2">
    <source>
        <dbReference type="EMBL" id="AWN23075.1"/>
    </source>
</evidence>
<keyword evidence="3" id="KW-1185">Reference proteome</keyword>
<dbReference type="EMBL" id="CP029494">
    <property type="protein sequence ID" value="AWN23075.1"/>
    <property type="molecule type" value="Genomic_DNA"/>
</dbReference>
<organism evidence="2 3">
    <name type="scientific">Deinococcus irradiatisoli</name>
    <dbReference type="NCBI Taxonomy" id="2202254"/>
    <lineage>
        <taxon>Bacteria</taxon>
        <taxon>Thermotogati</taxon>
        <taxon>Deinococcota</taxon>
        <taxon>Deinococci</taxon>
        <taxon>Deinococcales</taxon>
        <taxon>Deinococcaceae</taxon>
        <taxon>Deinococcus</taxon>
    </lineage>
</organism>
<proteinExistence type="predicted"/>
<evidence type="ECO:0000313" key="3">
    <source>
        <dbReference type="Proteomes" id="UP000245368"/>
    </source>
</evidence>
<evidence type="ECO:0000256" key="1">
    <source>
        <dbReference type="SAM" id="MobiDB-lite"/>
    </source>
</evidence>
<dbReference type="AlphaFoldDB" id="A0A2Z3JDP4"/>
<feature type="compositionally biased region" description="Low complexity" evidence="1">
    <location>
        <begin position="207"/>
        <end position="236"/>
    </location>
</feature>
<protein>
    <recommendedName>
        <fullName evidence="4">Carboxypeptidase regulatory-like domain-containing protein</fullName>
    </recommendedName>
</protein>
<dbReference type="OrthoDB" id="60706at2"/>
<evidence type="ECO:0008006" key="4">
    <source>
        <dbReference type="Google" id="ProtNLM"/>
    </source>
</evidence>
<dbReference type="Proteomes" id="UP000245368">
    <property type="component" value="Chromosome"/>
</dbReference>
<feature type="region of interest" description="Disordered" evidence="1">
    <location>
        <begin position="1"/>
        <end position="25"/>
    </location>
</feature>
<sequence length="515" mass="54495">MEKVCSGRKPGATLPNTHRPFPPQRFHQRRGAAPCLAAAEPARFFRPLSLSPRSLFRRNTMIRTLTFWLACTVSGVWGVGLAQPTSQSWLVNVALPAGAILVTDADATKEFAGVLRGVATSAGSSCQRSEYLVWQAGAGDLQRQFTRALLAQGYSYSVVDESDEEDGQATAFRLEQGGPKLVGLWVKTKDADILGWCLLSSEAKAPAPAAPTTPAQAPRAPTTATAAGPQAPAATAKSPVPKPGYVSGVVLDPQGRPLPGARVYLTGTTFTQGQKTSFETQTGTDGTYAVRVPDGRYSAKVSQTVTYNGTTYSFILYPLSGNPRTEVDSSEGGSLDFQWRLSGLSAYSAPGASEPTDYYGASINLSYCGLPARAYCGADYTALTPGAAPGGSQITVTLTPTGPLVDGSAGKPVVFSFPASPLRPDYPAGSSGGRLVLGQDWPYQAKNMNDIPLGTYTLTVTARLPDGRTQPLKLGLKDNDVEHTQLPIAFTPWDNFNPASYSGGGLKQLKVYVRD</sequence>
<dbReference type="KEGG" id="dez:DKM44_07405"/>
<feature type="region of interest" description="Disordered" evidence="1">
    <location>
        <begin position="207"/>
        <end position="242"/>
    </location>
</feature>
<name>A0A2Z3JDP4_9DEIO</name>
<dbReference type="Pfam" id="PF13620">
    <property type="entry name" value="CarboxypepD_reg"/>
    <property type="match status" value="1"/>
</dbReference>
<dbReference type="SUPFAM" id="SSF49464">
    <property type="entry name" value="Carboxypeptidase regulatory domain-like"/>
    <property type="match status" value="1"/>
</dbReference>
<reference evidence="2 3" key="1">
    <citation type="submission" date="2018-05" db="EMBL/GenBank/DDBJ databases">
        <title>Complete Genome Sequence of Deinococcus sp. strain 17bor-2.</title>
        <authorList>
            <person name="Srinivasan S."/>
        </authorList>
    </citation>
    <scope>NUCLEOTIDE SEQUENCE [LARGE SCALE GENOMIC DNA]</scope>
    <source>
        <strain evidence="2 3">17bor-2</strain>
    </source>
</reference>
<dbReference type="Gene3D" id="2.60.40.1120">
    <property type="entry name" value="Carboxypeptidase-like, regulatory domain"/>
    <property type="match status" value="1"/>
</dbReference>
<dbReference type="InterPro" id="IPR008969">
    <property type="entry name" value="CarboxyPept-like_regulatory"/>
</dbReference>
<accession>A0A2Z3JDP4</accession>
<gene>
    <name evidence="2" type="ORF">DKM44_07405</name>
</gene>